<dbReference type="GO" id="GO:0030880">
    <property type="term" value="C:RNA polymerase complex"/>
    <property type="evidence" value="ECO:0007669"/>
    <property type="project" value="InterPro"/>
</dbReference>
<dbReference type="EMBL" id="JAEUBF010000694">
    <property type="protein sequence ID" value="KAH3675866.1"/>
    <property type="molecule type" value="Genomic_DNA"/>
</dbReference>
<comment type="similarity">
    <text evidence="3">Belongs to the eukaryotic RPB4 RNA polymerase subunit family.</text>
</comment>
<protein>
    <recommendedName>
        <fullName evidence="5">RNA polymerase Rpb4/RPC9 core domain-containing protein</fullName>
    </recommendedName>
</protein>
<dbReference type="Gene3D" id="1.20.1250.40">
    <property type="match status" value="1"/>
</dbReference>
<evidence type="ECO:0000256" key="3">
    <source>
        <dbReference type="ARBA" id="ARBA00025724"/>
    </source>
</evidence>
<dbReference type="InterPro" id="IPR045222">
    <property type="entry name" value="Rpb4-like"/>
</dbReference>
<gene>
    <name evidence="6" type="ORF">WICMUC_002436</name>
</gene>
<evidence type="ECO:0000256" key="4">
    <source>
        <dbReference type="SAM" id="MobiDB-lite"/>
    </source>
</evidence>
<evidence type="ECO:0000259" key="5">
    <source>
        <dbReference type="SMART" id="SM00657"/>
    </source>
</evidence>
<evidence type="ECO:0000313" key="7">
    <source>
        <dbReference type="Proteomes" id="UP000769528"/>
    </source>
</evidence>
<dbReference type="AlphaFoldDB" id="A0A9P8PPK1"/>
<comment type="caution">
    <text evidence="6">The sequence shown here is derived from an EMBL/GenBank/DDBJ whole genome shotgun (WGS) entry which is preliminary data.</text>
</comment>
<feature type="region of interest" description="Disordered" evidence="4">
    <location>
        <begin position="76"/>
        <end position="95"/>
    </location>
</feature>
<dbReference type="PANTHER" id="PTHR21297">
    <property type="entry name" value="DNA-DIRECTED RNA POLYMERASE II"/>
    <property type="match status" value="1"/>
</dbReference>
<dbReference type="InterPro" id="IPR038324">
    <property type="entry name" value="Rpb4/RPC9_sf"/>
</dbReference>
<dbReference type="InterPro" id="IPR010997">
    <property type="entry name" value="HRDC-like_sf"/>
</dbReference>
<feature type="domain" description="RNA polymerase Rpb4/RPC9 core" evidence="5">
    <location>
        <begin position="75"/>
        <end position="197"/>
    </location>
</feature>
<dbReference type="SUPFAM" id="SSF47819">
    <property type="entry name" value="HRDC-like"/>
    <property type="match status" value="1"/>
</dbReference>
<dbReference type="SMART" id="SM00657">
    <property type="entry name" value="RPOL4c"/>
    <property type="match status" value="1"/>
</dbReference>
<proteinExistence type="inferred from homology"/>
<evidence type="ECO:0000256" key="2">
    <source>
        <dbReference type="ARBA" id="ARBA00023242"/>
    </source>
</evidence>
<evidence type="ECO:0000313" key="6">
    <source>
        <dbReference type="EMBL" id="KAH3675866.1"/>
    </source>
</evidence>
<dbReference type="Pfam" id="PF03874">
    <property type="entry name" value="RNA_pol_Rpb4"/>
    <property type="match status" value="1"/>
</dbReference>
<dbReference type="GO" id="GO:0006352">
    <property type="term" value="P:DNA-templated transcription initiation"/>
    <property type="evidence" value="ECO:0007669"/>
    <property type="project" value="InterPro"/>
</dbReference>
<accession>A0A9P8PPK1</accession>
<keyword evidence="7" id="KW-1185">Reference proteome</keyword>
<evidence type="ECO:0000256" key="1">
    <source>
        <dbReference type="ARBA" id="ARBA00004123"/>
    </source>
</evidence>
<reference evidence="6" key="1">
    <citation type="journal article" date="2021" name="Open Biol.">
        <title>Shared evolutionary footprints suggest mitochondrial oxidative damage underlies multiple complex I losses in fungi.</title>
        <authorList>
            <person name="Schikora-Tamarit M.A."/>
            <person name="Marcet-Houben M."/>
            <person name="Nosek J."/>
            <person name="Gabaldon T."/>
        </authorList>
    </citation>
    <scope>NUCLEOTIDE SEQUENCE</scope>
    <source>
        <strain evidence="6">CBS6341</strain>
    </source>
</reference>
<feature type="compositionally biased region" description="Acidic residues" evidence="4">
    <location>
        <begin position="84"/>
        <end position="95"/>
    </location>
</feature>
<organism evidence="6 7">
    <name type="scientific">Wickerhamomyces mucosus</name>
    <dbReference type="NCBI Taxonomy" id="1378264"/>
    <lineage>
        <taxon>Eukaryota</taxon>
        <taxon>Fungi</taxon>
        <taxon>Dikarya</taxon>
        <taxon>Ascomycota</taxon>
        <taxon>Saccharomycotina</taxon>
        <taxon>Saccharomycetes</taxon>
        <taxon>Phaffomycetales</taxon>
        <taxon>Wickerhamomycetaceae</taxon>
        <taxon>Wickerhamomyces</taxon>
    </lineage>
</organism>
<dbReference type="InterPro" id="IPR006590">
    <property type="entry name" value="RNA_pol_Rpb4/RPC9_core"/>
</dbReference>
<dbReference type="InterPro" id="IPR005574">
    <property type="entry name" value="Rpb4/RPC9"/>
</dbReference>
<dbReference type="OrthoDB" id="2186918at2759"/>
<dbReference type="Proteomes" id="UP000769528">
    <property type="component" value="Unassembled WGS sequence"/>
</dbReference>
<dbReference type="GO" id="GO:0005634">
    <property type="term" value="C:nucleus"/>
    <property type="evidence" value="ECO:0007669"/>
    <property type="project" value="UniProtKB-SubCell"/>
</dbReference>
<comment type="subcellular location">
    <subcellularLocation>
        <location evidence="1">Nucleus</location>
    </subcellularLocation>
</comment>
<sequence length="197" mass="21819">MNVSTSTSGIRRRTAKSAHEAEENAASLNLGSEFEIKQYNHEGEETELIALNLSEARIIIRSALKERKKIMKPNGEFIDNPEITNDDDIDENGNDDDNDEIANAAIAVGANEVLKKTLDYLSVFSRFRDAQTCSAVEQLLKAPENAKLHPFELAQLGSLACDDVDEAKTLVPSLADKKSEDDLQNILNQLSRLETPY</sequence>
<keyword evidence="2" id="KW-0539">Nucleus</keyword>
<reference evidence="6" key="2">
    <citation type="submission" date="2021-01" db="EMBL/GenBank/DDBJ databases">
        <authorList>
            <person name="Schikora-Tamarit M.A."/>
        </authorList>
    </citation>
    <scope>NUCLEOTIDE SEQUENCE</scope>
    <source>
        <strain evidence="6">CBS6341</strain>
    </source>
</reference>
<feature type="region of interest" description="Disordered" evidence="4">
    <location>
        <begin position="1"/>
        <end position="26"/>
    </location>
</feature>
<dbReference type="GO" id="GO:0000166">
    <property type="term" value="F:nucleotide binding"/>
    <property type="evidence" value="ECO:0007669"/>
    <property type="project" value="InterPro"/>
</dbReference>
<name>A0A9P8PPK1_9ASCO</name>